<keyword evidence="4" id="KW-1185">Reference proteome</keyword>
<dbReference type="InterPro" id="IPR013094">
    <property type="entry name" value="AB_hydrolase_3"/>
</dbReference>
<dbReference type="eggNOG" id="COG0657">
    <property type="taxonomic scope" value="Bacteria"/>
</dbReference>
<accession>C6XKZ6</accession>
<dbReference type="Proteomes" id="UP000002745">
    <property type="component" value="Chromosome"/>
</dbReference>
<reference evidence="4" key="1">
    <citation type="journal article" date="2011" name="J. Bacteriol.">
        <title>Genome sequences of eight morphologically diverse alphaproteobacteria.</title>
        <authorList>
            <consortium name="US DOE Joint Genome Institute"/>
            <person name="Brown P.J."/>
            <person name="Kysela D.T."/>
            <person name="Buechlein A."/>
            <person name="Hemmerich C."/>
            <person name="Brun Y.V."/>
        </authorList>
    </citation>
    <scope>NUCLEOTIDE SEQUENCE [LARGE SCALE GENOMIC DNA]</scope>
    <source>
        <strain evidence="4">ATCC 49814 / DSM 5838 / IFAM 1418</strain>
    </source>
</reference>
<dbReference type="SUPFAM" id="SSF53474">
    <property type="entry name" value="alpha/beta-Hydrolases"/>
    <property type="match status" value="1"/>
</dbReference>
<dbReference type="Gene3D" id="3.40.50.1820">
    <property type="entry name" value="alpha/beta hydrolase"/>
    <property type="match status" value="1"/>
</dbReference>
<keyword evidence="1 3" id="KW-0378">Hydrolase</keyword>
<gene>
    <name evidence="3" type="ordered locus">Hbal_0123</name>
</gene>
<protein>
    <submittedName>
        <fullName evidence="3">Alpha/beta hydrolase fold-3 domain protein</fullName>
    </submittedName>
</protein>
<dbReference type="InterPro" id="IPR029058">
    <property type="entry name" value="AB_hydrolase_fold"/>
</dbReference>
<dbReference type="Pfam" id="PF07859">
    <property type="entry name" value="Abhydrolase_3"/>
    <property type="match status" value="1"/>
</dbReference>
<name>C6XKZ6_HIRBI</name>
<dbReference type="KEGG" id="hba:Hbal_0123"/>
<dbReference type="OrthoDB" id="9806180at2"/>
<dbReference type="HOGENOM" id="CLU_012494_6_4_5"/>
<evidence type="ECO:0000313" key="4">
    <source>
        <dbReference type="Proteomes" id="UP000002745"/>
    </source>
</evidence>
<proteinExistence type="predicted"/>
<dbReference type="STRING" id="582402.Hbal_0123"/>
<evidence type="ECO:0000259" key="2">
    <source>
        <dbReference type="Pfam" id="PF07859"/>
    </source>
</evidence>
<dbReference type="PANTHER" id="PTHR48081">
    <property type="entry name" value="AB HYDROLASE SUPERFAMILY PROTEIN C4A8.06C"/>
    <property type="match status" value="1"/>
</dbReference>
<dbReference type="AlphaFoldDB" id="C6XKZ6"/>
<evidence type="ECO:0000256" key="1">
    <source>
        <dbReference type="ARBA" id="ARBA00022801"/>
    </source>
</evidence>
<organism evidence="3 4">
    <name type="scientific">Hirschia baltica (strain ATCC 49814 / DSM 5838 / IFAM 1418)</name>
    <dbReference type="NCBI Taxonomy" id="582402"/>
    <lineage>
        <taxon>Bacteria</taxon>
        <taxon>Pseudomonadati</taxon>
        <taxon>Pseudomonadota</taxon>
        <taxon>Alphaproteobacteria</taxon>
        <taxon>Hyphomonadales</taxon>
        <taxon>Hyphomonadaceae</taxon>
        <taxon>Hirschia</taxon>
    </lineage>
</organism>
<dbReference type="PANTHER" id="PTHR48081:SF8">
    <property type="entry name" value="ALPHA_BETA HYDROLASE FOLD-3 DOMAIN-CONTAINING PROTEIN-RELATED"/>
    <property type="match status" value="1"/>
</dbReference>
<feature type="domain" description="Alpha/beta hydrolase fold-3" evidence="2">
    <location>
        <begin position="93"/>
        <end position="299"/>
    </location>
</feature>
<evidence type="ECO:0000313" key="3">
    <source>
        <dbReference type="EMBL" id="ACT57825.1"/>
    </source>
</evidence>
<dbReference type="EMBL" id="CP001678">
    <property type="protein sequence ID" value="ACT57825.1"/>
    <property type="molecule type" value="Genomic_DNA"/>
</dbReference>
<dbReference type="RefSeq" id="WP_012777983.1">
    <property type="nucleotide sequence ID" value="NC_012982.1"/>
</dbReference>
<sequence>MPQKKLDESLNSFLASWESFTKNRELKPNRNAFDWRQQFTKVRNNFIHVMQTIEPDLPQMQSVEDLHIECGDGPIPGRVYTPYSAKHPVGPALVFFHGGGFVMGDLESYDSICRRLADASGCRILSVEYRLAPEHKFPAQVNDAVTAFKWAVENAEKWGADRSKIAAGGDSAGGNLTMVVTRAAQNGECPAPVFQLLIYPLAQFVDLKEKGVSLQEGSFFSPAAFEFCRSAYLEKDQNPLDLRISPLFYSNFQKLPPAHVITAGWDPLRDEGRIYADKLVAAGVKVTHKDYQSHPHGFFNSTAVSKSARDAIVAAGKVLKSAINS</sequence>
<dbReference type="InterPro" id="IPR050300">
    <property type="entry name" value="GDXG_lipolytic_enzyme"/>
</dbReference>
<dbReference type="GO" id="GO:0016787">
    <property type="term" value="F:hydrolase activity"/>
    <property type="evidence" value="ECO:0007669"/>
    <property type="project" value="UniProtKB-KW"/>
</dbReference>